<dbReference type="RefSeq" id="WP_003349615.1">
    <property type="nucleotide sequence ID" value="NZ_ADWW01000006.1"/>
</dbReference>
<dbReference type="InterPro" id="IPR001173">
    <property type="entry name" value="Glyco_trans_2-like"/>
</dbReference>
<sequence length="500" mass="59161">MDNLLKSLIEENYFINEKKKSGAELEINNDYHGEKNHPLKNDLLSFIEFLGLRLNCKYIVAFGCKHIDILEKLSLKFKIIVLDRKHNIENSINNKISDTWIEYNFEEVKILPISDQVLNESLILCLNQIEYLENPMNLLLNIQTAMKYSPMCLITTPERELQQPPDSSFILKSKRNWNISEFKKLLNHLIFNIEFLGLTKINKSTNKKDQILAIIGNEDLSKESFDDDFKVVALMAVYNEEDVIYYSINKLIEQKIYVYVLDNWSTDKTYDILKYFKSNPYFIGCERFPFTQPNENDNKFNFAQILERKEELSSSLDANWFIHCDADEIRESPWEELSLRDAIQYVDQMGYNAIDHTVINFHPIDNTFTSGDFEKHFKYFDFGIYHGGFIKTWKKTDQRINLLNSGGHDAQFNNRKVAPFKFLVKHYPLRSQMHAERKIFLERKPKFMDELKNKGWHIQYNGINNGDSFLRNPNELFLYSKNNFSSCFLVERLSNLYNWL</sequence>
<dbReference type="AlphaFoldDB" id="I3DU17"/>
<dbReference type="EMBL" id="CP007739">
    <property type="protein sequence ID" value="AIE59836.1"/>
    <property type="molecule type" value="Genomic_DNA"/>
</dbReference>
<name>I3DU17_BACMM</name>
<dbReference type="OrthoDB" id="2592041at2"/>
<dbReference type="SUPFAM" id="SSF53448">
    <property type="entry name" value="Nucleotide-diphospho-sugar transferases"/>
    <property type="match status" value="1"/>
</dbReference>
<dbReference type="CDD" id="cd00761">
    <property type="entry name" value="Glyco_tranf_GTA_type"/>
    <property type="match status" value="1"/>
</dbReference>
<feature type="domain" description="Glycosyltransferase 2-like" evidence="1">
    <location>
        <begin position="234"/>
        <end position="279"/>
    </location>
</feature>
<dbReference type="eggNOG" id="COG1216">
    <property type="taxonomic scope" value="Bacteria"/>
</dbReference>
<dbReference type="eggNOG" id="COG2227">
    <property type="taxonomic scope" value="Bacteria"/>
</dbReference>
<dbReference type="KEGG" id="bmet:BMMGA3_07085"/>
<organism evidence="2 3">
    <name type="scientific">Bacillus methanolicus (strain MGA3 / ATCC 53907)</name>
    <dbReference type="NCBI Taxonomy" id="796606"/>
    <lineage>
        <taxon>Bacteria</taxon>
        <taxon>Bacillati</taxon>
        <taxon>Bacillota</taxon>
        <taxon>Bacilli</taxon>
        <taxon>Bacillales</taxon>
        <taxon>Bacillaceae</taxon>
        <taxon>Bacillus</taxon>
    </lineage>
</organism>
<protein>
    <recommendedName>
        <fullName evidence="1">Glycosyltransferase 2-like domain-containing protein</fullName>
    </recommendedName>
</protein>
<evidence type="ECO:0000313" key="2">
    <source>
        <dbReference type="EMBL" id="AIE59836.1"/>
    </source>
</evidence>
<dbReference type="HOGENOM" id="CLU_555414_0_0_9"/>
<proteinExistence type="predicted"/>
<evidence type="ECO:0000313" key="3">
    <source>
        <dbReference type="Proteomes" id="UP000027602"/>
    </source>
</evidence>
<reference evidence="2 3" key="1">
    <citation type="journal article" date="2015" name="BMC Genomics">
        <title>Transcriptome analysis of thermophilic methylotrophic Bacillus methanolicus MGA3 using RNA-sequencing provides detailed insights into its previously uncharted transcriptional landscape.</title>
        <authorList>
            <person name="Irla M."/>
            <person name="Neshat A."/>
            <person name="Brautaset T."/>
            <person name="Ruckert C."/>
            <person name="Kalinowski J."/>
            <person name="Wendisch V.F."/>
        </authorList>
    </citation>
    <scope>NUCLEOTIDE SEQUENCE [LARGE SCALE GENOMIC DNA]</scope>
    <source>
        <strain evidence="3">MGA3 / ATCC 53907</strain>
    </source>
</reference>
<dbReference type="Gene3D" id="3.90.550.10">
    <property type="entry name" value="Spore Coat Polysaccharide Biosynthesis Protein SpsA, Chain A"/>
    <property type="match status" value="1"/>
</dbReference>
<dbReference type="Gene3D" id="3.40.50.150">
    <property type="entry name" value="Vaccinia Virus protein VP39"/>
    <property type="match status" value="1"/>
</dbReference>
<dbReference type="Proteomes" id="UP000027602">
    <property type="component" value="Chromosome"/>
</dbReference>
<accession>I3DU17</accession>
<keyword evidence="3" id="KW-1185">Reference proteome</keyword>
<gene>
    <name evidence="2" type="ORF">BMMGA3_07085</name>
</gene>
<dbReference type="InterPro" id="IPR029063">
    <property type="entry name" value="SAM-dependent_MTases_sf"/>
</dbReference>
<dbReference type="Pfam" id="PF00535">
    <property type="entry name" value="Glycos_transf_2"/>
    <property type="match status" value="1"/>
</dbReference>
<dbReference type="InterPro" id="IPR029044">
    <property type="entry name" value="Nucleotide-diphossugar_trans"/>
</dbReference>
<evidence type="ECO:0000259" key="1">
    <source>
        <dbReference type="Pfam" id="PF00535"/>
    </source>
</evidence>